<sequence length="138" mass="16063">MPQNVLDNMPNFSQEGTNGATLYLWSKNEPNSDNFIHKIEVTFNKNGFKMYHYKNYSFAVTKNKVSKAVAEKMVENFAKDFISDGEQLSFVHKPAYDSLYEKGVVESWVAEQNNTVYIVMVNLRYGYVEFFTKEEKLN</sequence>
<protein>
    <submittedName>
        <fullName evidence="1">Uncharacterized protein</fullName>
    </submittedName>
</protein>
<dbReference type="RefSeq" id="WP_055742183.1">
    <property type="nucleotide sequence ID" value="NZ_JAAIWL010000002.1"/>
</dbReference>
<keyword evidence="2" id="KW-1185">Reference proteome</keyword>
<comment type="caution">
    <text evidence="1">The sequence shown here is derived from an EMBL/GenBank/DDBJ whole genome shotgun (WGS) entry which is preliminary data.</text>
</comment>
<dbReference type="Proteomes" id="UP000051888">
    <property type="component" value="Unassembled WGS sequence"/>
</dbReference>
<organism evidence="1 2">
    <name type="scientific">Heyndrickxia shackletonii</name>
    <dbReference type="NCBI Taxonomy" id="157838"/>
    <lineage>
        <taxon>Bacteria</taxon>
        <taxon>Bacillati</taxon>
        <taxon>Bacillota</taxon>
        <taxon>Bacilli</taxon>
        <taxon>Bacillales</taxon>
        <taxon>Bacillaceae</taxon>
        <taxon>Heyndrickxia</taxon>
    </lineage>
</organism>
<gene>
    <name evidence="1" type="ORF">AN964_23250</name>
</gene>
<dbReference type="AlphaFoldDB" id="A0A0Q3WRH9"/>
<dbReference type="PATRIC" id="fig|157838.3.peg.5108"/>
<evidence type="ECO:0000313" key="1">
    <source>
        <dbReference type="EMBL" id="KQL50571.1"/>
    </source>
</evidence>
<accession>A0A0Q3WRH9</accession>
<reference evidence="1 2" key="1">
    <citation type="submission" date="2015-09" db="EMBL/GenBank/DDBJ databases">
        <title>Genome sequencing project for genomic taxonomy and phylogenomics of Bacillus-like bacteria.</title>
        <authorList>
            <person name="Liu B."/>
            <person name="Wang J."/>
            <person name="Zhu Y."/>
            <person name="Liu G."/>
            <person name="Chen Q."/>
            <person name="Chen Z."/>
            <person name="Lan J."/>
            <person name="Che J."/>
            <person name="Ge C."/>
            <person name="Shi H."/>
            <person name="Pan Z."/>
            <person name="Liu X."/>
        </authorList>
    </citation>
    <scope>NUCLEOTIDE SEQUENCE [LARGE SCALE GENOMIC DNA]</scope>
    <source>
        <strain evidence="1 2">LMG 18435</strain>
    </source>
</reference>
<proteinExistence type="predicted"/>
<name>A0A0Q3WRH9_9BACI</name>
<dbReference type="EMBL" id="LJJC01000015">
    <property type="protein sequence ID" value="KQL50571.1"/>
    <property type="molecule type" value="Genomic_DNA"/>
</dbReference>
<dbReference type="OrthoDB" id="2948320at2"/>
<evidence type="ECO:0000313" key="2">
    <source>
        <dbReference type="Proteomes" id="UP000051888"/>
    </source>
</evidence>